<name>A0A1J7BY66_FLAJO</name>
<gene>
    <name evidence="1" type="ORF">BKM63_05015</name>
</gene>
<dbReference type="PROSITE" id="PS51257">
    <property type="entry name" value="PROKAR_LIPOPROTEIN"/>
    <property type="match status" value="1"/>
</dbReference>
<comment type="caution">
    <text evidence="1">The sequence shown here is derived from an EMBL/GenBank/DDBJ whole genome shotgun (WGS) entry which is preliminary data.</text>
</comment>
<sequence length="261" mass="30030">MRKNLLINILTVILFASCSNDNGDKDNTVDPKSILIKKITETIYFSNDSETQILNFSYENNVLKSVTSGANRSEFLYNGDKISKVNYFKNDVANGFTTFNYAGDLLEYTLSGANQDERTEYAYKNGILASQKSGYLSNSNFIVQQESAYSFDQNKNAVQITDRKSLFGPETISKSKYFYDNKNNPMKFMNKYYRLVFEVEGFDGISNNNVTSREYYYPVITQTPAYYDFEITYNADDFPIEIKKIAKDNNFVISKTVIEYQ</sequence>
<accession>A0A1J7BY66</accession>
<dbReference type="EMBL" id="MLFK01000002">
    <property type="protein sequence ID" value="OIV43565.1"/>
    <property type="molecule type" value="Genomic_DNA"/>
</dbReference>
<organism evidence="1 2">
    <name type="scientific">Flavobacterium johnsoniae</name>
    <name type="common">Cytophaga johnsonae</name>
    <dbReference type="NCBI Taxonomy" id="986"/>
    <lineage>
        <taxon>Bacteria</taxon>
        <taxon>Pseudomonadati</taxon>
        <taxon>Bacteroidota</taxon>
        <taxon>Flavobacteriia</taxon>
        <taxon>Flavobacteriales</taxon>
        <taxon>Flavobacteriaceae</taxon>
        <taxon>Flavobacterium</taxon>
    </lineage>
</organism>
<evidence type="ECO:0000313" key="2">
    <source>
        <dbReference type="Proteomes" id="UP000182826"/>
    </source>
</evidence>
<dbReference type="AlphaFoldDB" id="A0A1J7BY66"/>
<reference evidence="1 2" key="1">
    <citation type="submission" date="2016-10" db="EMBL/GenBank/DDBJ databases">
        <title>Draft Genome Sequence of Rhizobacteria Flavobacterium johnsoniae CI04.</title>
        <authorList>
            <person name="Bravo J.I."/>
            <person name="Lozano G.L."/>
            <person name="Handelsman J."/>
        </authorList>
    </citation>
    <scope>NUCLEOTIDE SEQUENCE [LARGE SCALE GENOMIC DNA]</scope>
    <source>
        <strain evidence="1 2">CI04</strain>
    </source>
</reference>
<protein>
    <recommendedName>
        <fullName evidence="3">DUF4595 domain-containing protein</fullName>
    </recommendedName>
</protein>
<dbReference type="RefSeq" id="WP_071635527.1">
    <property type="nucleotide sequence ID" value="NZ_MLFK01000002.1"/>
</dbReference>
<dbReference type="OrthoDB" id="1273664at2"/>
<dbReference type="Proteomes" id="UP000182826">
    <property type="component" value="Unassembled WGS sequence"/>
</dbReference>
<proteinExistence type="predicted"/>
<keyword evidence="2" id="KW-1185">Reference proteome</keyword>
<evidence type="ECO:0008006" key="3">
    <source>
        <dbReference type="Google" id="ProtNLM"/>
    </source>
</evidence>
<evidence type="ECO:0000313" key="1">
    <source>
        <dbReference type="EMBL" id="OIV43565.1"/>
    </source>
</evidence>